<dbReference type="InterPro" id="IPR023214">
    <property type="entry name" value="HAD_sf"/>
</dbReference>
<dbReference type="SFLD" id="SFLDG01129">
    <property type="entry name" value="C1.5:_HAD__Beta-PGM__Phosphata"/>
    <property type="match status" value="1"/>
</dbReference>
<sequence>MGSQNNAEAPAGTASFAAILFDMDGTIIDTISAIVEHWHRIGNEIGVPAETILETSHGRRSIDTLKLVAPHKAHWEYVKEVEAKLPELYGHLVEEIPGARKFLETVAQSHNPWAIVTSASEPLASRWISQLSLPVPDHLVTAELVENGKPDPSCYELALKQLGLVGRSNETVVIEDSPAGIIAAKAAGCKVLALLTTHSEKQVSAAKPDWIARDLSSVGTHARDNGKVVVNFQTVL</sequence>
<dbReference type="Proteomes" id="UP000011096">
    <property type="component" value="Unassembled WGS sequence"/>
</dbReference>
<comment type="caution">
    <text evidence="1">The sequence shown here is derived from an EMBL/GenBank/DDBJ whole genome shotgun (WGS) entry which is preliminary data.</text>
</comment>
<dbReference type="PANTHER" id="PTHR43481">
    <property type="entry name" value="FRUCTOSE-1-PHOSPHATE PHOSPHATASE"/>
    <property type="match status" value="1"/>
</dbReference>
<dbReference type="FunCoup" id="A0A7J6JGU2">
    <property type="interactions" value="428"/>
</dbReference>
<dbReference type="InterPro" id="IPR006439">
    <property type="entry name" value="HAD-SF_hydro_IA"/>
</dbReference>
<dbReference type="InterPro" id="IPR036412">
    <property type="entry name" value="HAD-like_sf"/>
</dbReference>
<dbReference type="NCBIfam" id="TIGR01509">
    <property type="entry name" value="HAD-SF-IA-v3"/>
    <property type="match status" value="1"/>
</dbReference>
<dbReference type="SFLD" id="SFLDG01135">
    <property type="entry name" value="C1.5.6:_HAD__Beta-PGM__Phospha"/>
    <property type="match status" value="1"/>
</dbReference>
<organism evidence="1 2">
    <name type="scientific">Colletotrichum fructicola (strain Nara gc5)</name>
    <name type="common">Anthracnose fungus</name>
    <name type="synonym">Colletotrichum gloeosporioides (strain Nara gc5)</name>
    <dbReference type="NCBI Taxonomy" id="1213859"/>
    <lineage>
        <taxon>Eukaryota</taxon>
        <taxon>Fungi</taxon>
        <taxon>Dikarya</taxon>
        <taxon>Ascomycota</taxon>
        <taxon>Pezizomycotina</taxon>
        <taxon>Sordariomycetes</taxon>
        <taxon>Hypocreomycetidae</taxon>
        <taxon>Glomerellales</taxon>
        <taxon>Glomerellaceae</taxon>
        <taxon>Colletotrichum</taxon>
        <taxon>Colletotrichum gloeosporioides species complex</taxon>
    </lineage>
</organism>
<dbReference type="AlphaFoldDB" id="A0A7J6JGU2"/>
<dbReference type="SFLD" id="SFLDS00003">
    <property type="entry name" value="Haloacid_Dehalogenase"/>
    <property type="match status" value="1"/>
</dbReference>
<dbReference type="EMBL" id="ANPB02000002">
    <property type="protein sequence ID" value="KAF4489536.1"/>
    <property type="molecule type" value="Genomic_DNA"/>
</dbReference>
<dbReference type="GO" id="GO:0050308">
    <property type="term" value="F:sugar-phosphatase activity"/>
    <property type="evidence" value="ECO:0007669"/>
    <property type="project" value="TreeGrafter"/>
</dbReference>
<evidence type="ECO:0000313" key="2">
    <source>
        <dbReference type="Proteomes" id="UP000011096"/>
    </source>
</evidence>
<name>A0A7J6JGU2_COLFN</name>
<proteinExistence type="predicted"/>
<dbReference type="Pfam" id="PF13419">
    <property type="entry name" value="HAD_2"/>
    <property type="match status" value="1"/>
</dbReference>
<reference evidence="1 2" key="2">
    <citation type="submission" date="2020-04" db="EMBL/GenBank/DDBJ databases">
        <title>Genome sequencing and assembly of multiple isolates from the Colletotrichum gloeosporioides species complex.</title>
        <authorList>
            <person name="Gan P."/>
            <person name="Shirasu K."/>
        </authorList>
    </citation>
    <scope>NUCLEOTIDE SEQUENCE [LARGE SCALE GENOMIC DNA]</scope>
    <source>
        <strain evidence="1 2">Nara gc5</strain>
    </source>
</reference>
<dbReference type="Gene3D" id="1.10.150.240">
    <property type="entry name" value="Putative phosphatase, domain 2"/>
    <property type="match status" value="1"/>
</dbReference>
<dbReference type="InterPro" id="IPR023198">
    <property type="entry name" value="PGP-like_dom2"/>
</dbReference>
<dbReference type="RefSeq" id="XP_031878808.1">
    <property type="nucleotide sequence ID" value="XM_032024538.1"/>
</dbReference>
<evidence type="ECO:0000313" key="1">
    <source>
        <dbReference type="EMBL" id="KAF4489536.1"/>
    </source>
</evidence>
<dbReference type="OrthoDB" id="40579at2759"/>
<dbReference type="Gene3D" id="3.40.50.1000">
    <property type="entry name" value="HAD superfamily/HAD-like"/>
    <property type="match status" value="1"/>
</dbReference>
<keyword evidence="2" id="KW-1185">Reference proteome</keyword>
<dbReference type="SUPFAM" id="SSF56784">
    <property type="entry name" value="HAD-like"/>
    <property type="match status" value="1"/>
</dbReference>
<accession>A0A7J6JGU2</accession>
<dbReference type="InterPro" id="IPR041492">
    <property type="entry name" value="HAD_2"/>
</dbReference>
<reference evidence="1 2" key="1">
    <citation type="submission" date="2012-08" db="EMBL/GenBank/DDBJ databases">
        <authorList>
            <person name="Gan P.H.P."/>
            <person name="Ikeda K."/>
            <person name="Irieda H."/>
            <person name="Narusaka M."/>
            <person name="O'Connell R.J."/>
            <person name="Narusaka Y."/>
            <person name="Takano Y."/>
            <person name="Kubo Y."/>
            <person name="Shirasu K."/>
        </authorList>
    </citation>
    <scope>NUCLEOTIDE SEQUENCE [LARGE SCALE GENOMIC DNA]</scope>
    <source>
        <strain evidence="1 2">Nara gc5</strain>
    </source>
</reference>
<dbReference type="GeneID" id="43608707"/>
<keyword evidence="1" id="KW-0378">Hydrolase</keyword>
<dbReference type="InterPro" id="IPR051806">
    <property type="entry name" value="HAD-like_SPP"/>
</dbReference>
<dbReference type="PANTHER" id="PTHR43481:SF4">
    <property type="entry name" value="GLYCEROL-1-PHOSPHATE PHOSPHOHYDROLASE 1-RELATED"/>
    <property type="match status" value="1"/>
</dbReference>
<dbReference type="InParanoid" id="A0A7J6JGU2"/>
<protein>
    <submittedName>
        <fullName evidence="1">Glycerol-1-phosphate phosphohydrolase 2</fullName>
    </submittedName>
</protein>
<gene>
    <name evidence="1" type="primary">GPP2-1</name>
    <name evidence="1" type="ORF">CGGC5_v004410</name>
</gene>